<proteinExistence type="predicted"/>
<reference evidence="1 2" key="1">
    <citation type="submission" date="2018-03" db="EMBL/GenBank/DDBJ databases">
        <authorList>
            <person name="Gully D."/>
        </authorList>
    </citation>
    <scope>NUCLEOTIDE SEQUENCE [LARGE SCALE GENOMIC DNA]</scope>
    <source>
        <strain evidence="1">ORS3257</strain>
    </source>
</reference>
<organism evidence="1 2">
    <name type="scientific">Bradyrhizobium vignae</name>
    <dbReference type="NCBI Taxonomy" id="1549949"/>
    <lineage>
        <taxon>Bacteria</taxon>
        <taxon>Pseudomonadati</taxon>
        <taxon>Pseudomonadota</taxon>
        <taxon>Alphaproteobacteria</taxon>
        <taxon>Hyphomicrobiales</taxon>
        <taxon>Nitrobacteraceae</taxon>
        <taxon>Bradyrhizobium</taxon>
    </lineage>
</organism>
<protein>
    <submittedName>
        <fullName evidence="1">Uncharacterized protein</fullName>
    </submittedName>
</protein>
<dbReference type="EMBL" id="LS398110">
    <property type="protein sequence ID" value="SPP99084.1"/>
    <property type="molecule type" value="Genomic_DNA"/>
</dbReference>
<gene>
    <name evidence="1" type="ORF">BRAD3257_8498</name>
</gene>
<name>A0A2U3QCE2_9BRAD</name>
<dbReference type="KEGG" id="bvz:BRAD3257_8498"/>
<accession>A0A2U3QCE2</accession>
<evidence type="ECO:0000313" key="1">
    <source>
        <dbReference type="EMBL" id="SPP99084.1"/>
    </source>
</evidence>
<dbReference type="Proteomes" id="UP000246085">
    <property type="component" value="Chromosome BRAD3257"/>
</dbReference>
<evidence type="ECO:0000313" key="2">
    <source>
        <dbReference type="Proteomes" id="UP000246085"/>
    </source>
</evidence>
<sequence length="69" mass="7726">MIVEQVALTENLRRDGQDTKLAEETLRVFEANLHVLREHRELIVRAIEEADEGLQGNLINGPSVLAPHG</sequence>
<dbReference type="AlphaFoldDB" id="A0A2U3QCE2"/>